<name>A0A2R5ELP1_9BACL</name>
<comment type="caution">
    <text evidence="1">The sequence shown here is derived from an EMBL/GenBank/DDBJ whole genome shotgun (WGS) entry which is preliminary data.</text>
</comment>
<accession>A0A2R5ELP1</accession>
<evidence type="ECO:0008006" key="3">
    <source>
        <dbReference type="Google" id="ProtNLM"/>
    </source>
</evidence>
<dbReference type="Pfam" id="PF01547">
    <property type="entry name" value="SBP_bac_1"/>
    <property type="match status" value="1"/>
</dbReference>
<dbReference type="PANTHER" id="PTHR43649">
    <property type="entry name" value="ARABINOSE-BINDING PROTEIN-RELATED"/>
    <property type="match status" value="1"/>
</dbReference>
<dbReference type="Gene3D" id="3.40.190.10">
    <property type="entry name" value="Periplasmic binding protein-like II"/>
    <property type="match status" value="1"/>
</dbReference>
<dbReference type="InterPro" id="IPR050490">
    <property type="entry name" value="Bact_solute-bd_prot1"/>
</dbReference>
<proteinExistence type="predicted"/>
<dbReference type="InterPro" id="IPR006059">
    <property type="entry name" value="SBP"/>
</dbReference>
<protein>
    <recommendedName>
        <fullName evidence="3">ABC transporter substrate-binding protein</fullName>
    </recommendedName>
</protein>
<keyword evidence="2" id="KW-1185">Reference proteome</keyword>
<dbReference type="RefSeq" id="WP_108992613.1">
    <property type="nucleotide sequence ID" value="NZ_BDQX01000098.1"/>
</dbReference>
<sequence>MLRKWMVYTALLALIVLVYAVRSWLQGEESFPVVSADAMDYGSGDGEGILFYADRLRKAEGSGILPYTGPPVVIEPVAYSAASAEAAVRKGYDADLNEEVLHWTNGTGWVEWTVEIPADALYELELTYMPTKRDSSSSVFYALSIDGEIPFSEANGIELLKRWRDKDVPYRKDALGNEIRSMQVETVGWLTAPATNYAVSSVPLRLPLSKGVHTLRFAAQNESMSWGPIRLTAPEAIPAYAEYLERAGTLEQAGAPDRADAPPAIETWYTLLEGERYEQKSHPSVQTGTINEPNVSPDGEGRLLYNVLDGQRWKRAGEWAEWTFEVPSAGWYEIDVKYYQGFVGKANAFRTVLIDGKTPFEELLHYPFPYNSKLEMHTLGSRAGEPYRFYLDKGEHTLRLVTDISPLNPVVLSMQEAIRKLYGIEQKLRKLTGDYGTNTGDTNRTWDMMSYFPDLEAQLAGLRDQLKLSMDYLNGLNGQTNDTTESLKIGVAILDGLLEEINQIPNRLGKFPDLQMRIGTWMDKMANGGMSADYIVVRSPSAAHPFKETSALSKVPYTLINFARTFYLNYNARDLNDKEAIEIWVGRGRDYASLLQEMIDQSFTPQTGIAVNVNFMPDANALTLSNAGGDQPDVALGLAQDMPVDYAMREASADLTQFANFKEVAERFHPGVMRSFGYKNGVYALPETQSYHLLFYRKSMMKELELETPDTWEDLQRILPTLQENGMQFYYNAKDFVPFFYQNDVEFYSPDGREAAFDTEAAYTSFSLWTELFGKYDLPQEVPAFFQHFKLGTMPIGVSDFNTYVQLLTSAPEILGDWEIAPMPGTVQEDGSVARWAMNTMTAAMILNKSDKKEQAWRFIDWWTSTDVQLEYGNAIESFYGPEYRWNTANMKAMAAMPWPAAHIAAIKEQNRWNRNVPFLPGGYLLAREMEFAFNRTIVQKIPAKDSLDTSFVAIAREIARKQQDLGIRNGQRLDFPVVDQPYDWGETPK</sequence>
<reference evidence="1 2" key="1">
    <citation type="submission" date="2017-08" db="EMBL/GenBank/DDBJ databases">
        <title>Substantial Increase in Enzyme Production by Combined Drug-Resistance Mutations in Paenibacillus agaridevorans.</title>
        <authorList>
            <person name="Tanaka Y."/>
            <person name="Funane K."/>
            <person name="Hosaka T."/>
            <person name="Shiwa Y."/>
            <person name="Fujita N."/>
            <person name="Miyazaki T."/>
            <person name="Yoshikawa H."/>
            <person name="Murakami K."/>
            <person name="Kasahara K."/>
            <person name="Inaoka T."/>
            <person name="Hiraga Y."/>
            <person name="Ochi K."/>
        </authorList>
    </citation>
    <scope>NUCLEOTIDE SEQUENCE [LARGE SCALE GENOMIC DNA]</scope>
    <source>
        <strain evidence="1 2">T-3040</strain>
    </source>
</reference>
<organism evidence="1 2">
    <name type="scientific">Paenibacillus agaridevorans</name>
    <dbReference type="NCBI Taxonomy" id="171404"/>
    <lineage>
        <taxon>Bacteria</taxon>
        <taxon>Bacillati</taxon>
        <taxon>Bacillota</taxon>
        <taxon>Bacilli</taxon>
        <taxon>Bacillales</taxon>
        <taxon>Paenibacillaceae</taxon>
        <taxon>Paenibacillus</taxon>
    </lineage>
</organism>
<dbReference type="Gene3D" id="2.60.120.260">
    <property type="entry name" value="Galactose-binding domain-like"/>
    <property type="match status" value="2"/>
</dbReference>
<dbReference type="PANTHER" id="PTHR43649:SF27">
    <property type="entry name" value="EXTRACELLULAR SOLUTE-BINDING PROTEIN FAMILY 1"/>
    <property type="match status" value="1"/>
</dbReference>
<evidence type="ECO:0000313" key="1">
    <source>
        <dbReference type="EMBL" id="GBG07580.1"/>
    </source>
</evidence>
<dbReference type="EMBL" id="BDQX01000098">
    <property type="protein sequence ID" value="GBG07580.1"/>
    <property type="molecule type" value="Genomic_DNA"/>
</dbReference>
<evidence type="ECO:0000313" key="2">
    <source>
        <dbReference type="Proteomes" id="UP000245202"/>
    </source>
</evidence>
<dbReference type="AlphaFoldDB" id="A0A2R5ELP1"/>
<dbReference type="Proteomes" id="UP000245202">
    <property type="component" value="Unassembled WGS sequence"/>
</dbReference>
<gene>
    <name evidence="1" type="ORF">PAT3040_02136</name>
</gene>
<dbReference type="SUPFAM" id="SSF53850">
    <property type="entry name" value="Periplasmic binding protein-like II"/>
    <property type="match status" value="1"/>
</dbReference>